<protein>
    <recommendedName>
        <fullName evidence="4">Type II toxin-antitoxin system RelE/ParE family toxin</fullName>
    </recommendedName>
</protein>
<dbReference type="OrthoDB" id="7063753at2"/>
<organism evidence="2 3">
    <name type="scientific">Moorena producens PAL-8-15-08-1</name>
    <dbReference type="NCBI Taxonomy" id="1458985"/>
    <lineage>
        <taxon>Bacteria</taxon>
        <taxon>Bacillati</taxon>
        <taxon>Cyanobacteriota</taxon>
        <taxon>Cyanophyceae</taxon>
        <taxon>Coleofasciculales</taxon>
        <taxon>Coleofasciculaceae</taxon>
        <taxon>Moorena</taxon>
    </lineage>
</organism>
<dbReference type="InterPro" id="IPR007712">
    <property type="entry name" value="RelE/ParE_toxin"/>
</dbReference>
<evidence type="ECO:0008006" key="4">
    <source>
        <dbReference type="Google" id="ProtNLM"/>
    </source>
</evidence>
<dbReference type="Gene3D" id="3.30.2310.20">
    <property type="entry name" value="RelE-like"/>
    <property type="match status" value="1"/>
</dbReference>
<dbReference type="EMBL" id="CP017599">
    <property type="protein sequence ID" value="AOX02626.1"/>
    <property type="molecule type" value="Genomic_DNA"/>
</dbReference>
<dbReference type="AlphaFoldDB" id="A0A1D8TYV9"/>
<dbReference type="STRING" id="1458985.BJP34_27125"/>
<dbReference type="RefSeq" id="WP_070395028.1">
    <property type="nucleotide sequence ID" value="NZ_CP017599.1"/>
</dbReference>
<dbReference type="InterPro" id="IPR035093">
    <property type="entry name" value="RelE/ParE_toxin_dom_sf"/>
</dbReference>
<dbReference type="KEGG" id="mpro:BJP34_27125"/>
<proteinExistence type="predicted"/>
<evidence type="ECO:0000313" key="3">
    <source>
        <dbReference type="Proteomes" id="UP000177870"/>
    </source>
</evidence>
<accession>A0A1D8TYV9</accession>
<name>A0A1D8TYV9_9CYAN</name>
<reference evidence="3" key="1">
    <citation type="submission" date="2016-10" db="EMBL/GenBank/DDBJ databases">
        <title>Comparative genomics uncovers the prolific and rare metabolic potential of the cyanobacterial genus Moorea.</title>
        <authorList>
            <person name="Leao T."/>
            <person name="Castelao G."/>
            <person name="Korobeynikov A."/>
            <person name="Monroe E.A."/>
            <person name="Podell S."/>
            <person name="Glukhov E."/>
            <person name="Allen E."/>
            <person name="Gerwick W.H."/>
            <person name="Gerwick L."/>
        </authorList>
    </citation>
    <scope>NUCLEOTIDE SEQUENCE [LARGE SCALE GENOMIC DNA]</scope>
    <source>
        <strain evidence="3">PAL-8-15-08-1</strain>
    </source>
</reference>
<keyword evidence="1" id="KW-1277">Toxin-antitoxin system</keyword>
<evidence type="ECO:0000313" key="2">
    <source>
        <dbReference type="EMBL" id="AOX02626.1"/>
    </source>
</evidence>
<dbReference type="Pfam" id="PF05016">
    <property type="entry name" value="ParE_toxin"/>
    <property type="match status" value="1"/>
</dbReference>
<dbReference type="Proteomes" id="UP000177870">
    <property type="component" value="Chromosome"/>
</dbReference>
<gene>
    <name evidence="2" type="ORF">BJP34_27125</name>
</gene>
<sequence length="123" mass="14404">MTRKNYLLTPTARRHLREAKAWSRARWGNELTKQYFHDLEKAAQFIALNHQKVPKRQELTGDTSLCLYPVREHYIVYEPLGEKLIAIAAFIRMGRDIPTLLSKHSVTLKEELTELRKSSLNEN</sequence>
<evidence type="ECO:0000256" key="1">
    <source>
        <dbReference type="ARBA" id="ARBA00022649"/>
    </source>
</evidence>